<dbReference type="Ensembl" id="ENSTRUT00000026762.3">
    <property type="protein sequence ID" value="ENSTRUP00000026654.3"/>
    <property type="gene ID" value="ENSTRUG00000010560.3"/>
</dbReference>
<gene>
    <name evidence="6" type="primary">LOC101071787</name>
</gene>
<reference evidence="6" key="2">
    <citation type="submission" date="2025-08" db="UniProtKB">
        <authorList>
            <consortium name="Ensembl"/>
        </authorList>
    </citation>
    <scope>IDENTIFICATION</scope>
</reference>
<evidence type="ECO:0000259" key="5">
    <source>
        <dbReference type="PROSITE" id="PS50835"/>
    </source>
</evidence>
<dbReference type="AlphaFoldDB" id="H2TPP8"/>
<feature type="domain" description="Ig-like" evidence="5">
    <location>
        <begin position="102"/>
        <end position="216"/>
    </location>
</feature>
<dbReference type="Gene3D" id="2.60.40.10">
    <property type="entry name" value="Immunoglobulins"/>
    <property type="match status" value="6"/>
</dbReference>
<feature type="domain" description="Ig-like" evidence="5">
    <location>
        <begin position="461"/>
        <end position="544"/>
    </location>
</feature>
<protein>
    <recommendedName>
        <fullName evidence="5">Ig-like domain-containing protein</fullName>
    </recommendedName>
</protein>
<dbReference type="InterPro" id="IPR036179">
    <property type="entry name" value="Ig-like_dom_sf"/>
</dbReference>
<evidence type="ECO:0000256" key="3">
    <source>
        <dbReference type="ARBA" id="ARBA00023319"/>
    </source>
</evidence>
<dbReference type="InterPro" id="IPR051102">
    <property type="entry name" value="IgSF_V-set/TM_domain"/>
</dbReference>
<accession>H2TPP8</accession>
<dbReference type="SMART" id="SM00408">
    <property type="entry name" value="IGc2"/>
    <property type="match status" value="3"/>
</dbReference>
<dbReference type="InterPro" id="IPR007110">
    <property type="entry name" value="Ig-like_dom"/>
</dbReference>
<dbReference type="CDD" id="cd00099">
    <property type="entry name" value="IgV"/>
    <property type="match status" value="1"/>
</dbReference>
<sequence length="900" mass="99580">TEAPAGPLYRVVGSLLSITCNTSAPTTTFFSYAMYSQRVRNQEVSLTHVTPNSVVFEIQSLQKSDEGEFECYVKNPEKGYDGTYNAKTTVRVIDDSLTVSSPGPTSLSYDEGGALTLTCRASSNTVQHTHLSLTWYLQKSGEDNPRPIMSLDRDLTLIAGPGFEGRYQDGLIRLDKVGEGTYRLKFAKLKLSDQGEIYCRAQEWIQDPDRSWYSITQKEAEKLTLSVRPKVLQQGQDLSLSCSLDTQNLEEKFFTVAWFRGSVELARIGPSGILSVSAELSARAERGELQVARRGVRDYSLVLQPVGTEDQGDACGRCVTAETSNFVPMLSPCVIIEGGFSLDMQNSLTVKEGDRLSLTCRVNGGQGQLSVTWQHKATSPPAAAFTNVISLNQDGVVEKGPAFAGRHVRAARPATDTFTLELDRVAPADAGVYQCVVSEWKSSTAAPSLRLIGRNHKVTVGEDATLICQVKEMNVPMVLTWTLQRVDFPLDTIVTVYADGSISWSGVQRRYQLKVESKRNEVLHYLLINGASHAEAGSYRCSVSVFQDGVYRRLLQSNQLAINVENPGNSKWNLELTSALSVPGSINTDIALKCSVLTKSSPSSRYAVTWQLQKEDGNTTILSSDQNALVMFGSQLEPSFRQRLGIMRSEGPTFWLFIRHAHISDRGSYTCKVVEWFQASQNVWDPLTIASRTILLTLTEPGIFNSISADTVREDVALRCGFRSGASGLSYFYKVSWLYTGNLSSTKTLVQLDHTGLLSYPEDPGLRGLQRRLHLSRPEQKSSHLGIQTAQEGDSGTYKCQIELFQLDHKGQWQQKASQSSSPITLTVSGPGMNQGHRNVDASDSQCKTLTWIIITLVIFICLLSVVYVLILKMRRTGKKPEKDFWTEQVSLNTKPCMED</sequence>
<organism evidence="6 7">
    <name type="scientific">Takifugu rubripes</name>
    <name type="common">Japanese pufferfish</name>
    <name type="synonym">Fugu rubripes</name>
    <dbReference type="NCBI Taxonomy" id="31033"/>
    <lineage>
        <taxon>Eukaryota</taxon>
        <taxon>Metazoa</taxon>
        <taxon>Chordata</taxon>
        <taxon>Craniata</taxon>
        <taxon>Vertebrata</taxon>
        <taxon>Euteleostomi</taxon>
        <taxon>Actinopterygii</taxon>
        <taxon>Neopterygii</taxon>
        <taxon>Teleostei</taxon>
        <taxon>Neoteleostei</taxon>
        <taxon>Acanthomorphata</taxon>
        <taxon>Eupercaria</taxon>
        <taxon>Tetraodontiformes</taxon>
        <taxon>Tetradontoidea</taxon>
        <taxon>Tetraodontidae</taxon>
        <taxon>Takifugu</taxon>
    </lineage>
</organism>
<name>H2TPP8_TAKRU</name>
<evidence type="ECO:0000256" key="2">
    <source>
        <dbReference type="ARBA" id="ARBA00023157"/>
    </source>
</evidence>
<feature type="domain" description="Ig-like" evidence="5">
    <location>
        <begin position="701"/>
        <end position="825"/>
    </location>
</feature>
<dbReference type="PANTHER" id="PTHR12207">
    <property type="entry name" value="V-SET AND TRANSMEMBRANE DOMAIN-CONTAINING PROTEIN"/>
    <property type="match status" value="1"/>
</dbReference>
<dbReference type="CDD" id="cd00096">
    <property type="entry name" value="Ig"/>
    <property type="match status" value="1"/>
</dbReference>
<keyword evidence="7" id="KW-1185">Reference proteome</keyword>
<proteinExistence type="predicted"/>
<dbReference type="InterPro" id="IPR013783">
    <property type="entry name" value="Ig-like_fold"/>
</dbReference>
<feature type="domain" description="Ig-like" evidence="5">
    <location>
        <begin position="567"/>
        <end position="690"/>
    </location>
</feature>
<dbReference type="InterPro" id="IPR013151">
    <property type="entry name" value="Immunoglobulin_dom"/>
</dbReference>
<dbReference type="Pfam" id="PF00047">
    <property type="entry name" value="ig"/>
    <property type="match status" value="1"/>
</dbReference>
<evidence type="ECO:0000256" key="4">
    <source>
        <dbReference type="SAM" id="Phobius"/>
    </source>
</evidence>
<feature type="transmembrane region" description="Helical" evidence="4">
    <location>
        <begin position="850"/>
        <end position="871"/>
    </location>
</feature>
<dbReference type="FunFam" id="2.60.40.10:FF:000491">
    <property type="entry name" value="Immunoglobulin superfamily, member 3"/>
    <property type="match status" value="1"/>
</dbReference>
<dbReference type="PANTHER" id="PTHR12207:SF25">
    <property type="entry name" value="IMMUNOGLOBULIN SUPERFAMILY MEMBER 2"/>
    <property type="match status" value="1"/>
</dbReference>
<keyword evidence="4" id="KW-0812">Transmembrane</keyword>
<dbReference type="InterPro" id="IPR003598">
    <property type="entry name" value="Ig_sub2"/>
</dbReference>
<dbReference type="eggNOG" id="ENOG502RC58">
    <property type="taxonomic scope" value="Eukaryota"/>
</dbReference>
<dbReference type="InterPro" id="IPR013106">
    <property type="entry name" value="Ig_V-set"/>
</dbReference>
<keyword evidence="4" id="KW-0472">Membrane</keyword>
<feature type="domain" description="Ig-like" evidence="5">
    <location>
        <begin position="332"/>
        <end position="452"/>
    </location>
</feature>
<dbReference type="Pfam" id="PF07686">
    <property type="entry name" value="V-set"/>
    <property type="match status" value="2"/>
</dbReference>
<keyword evidence="3" id="KW-0393">Immunoglobulin domain</keyword>
<keyword evidence="1" id="KW-0732">Signal</keyword>
<reference evidence="6 7" key="1">
    <citation type="journal article" date="2011" name="Genome Biol. Evol.">
        <title>Integration of the genetic map and genome assembly of fugu facilitates insights into distinct features of genome evolution in teleosts and mammals.</title>
        <authorList>
            <person name="Kai W."/>
            <person name="Kikuchi K."/>
            <person name="Tohari S."/>
            <person name="Chew A.K."/>
            <person name="Tay A."/>
            <person name="Fujiwara A."/>
            <person name="Hosoya S."/>
            <person name="Suetake H."/>
            <person name="Naruse K."/>
            <person name="Brenner S."/>
            <person name="Suzuki Y."/>
            <person name="Venkatesh B."/>
        </authorList>
    </citation>
    <scope>NUCLEOTIDE SEQUENCE [LARGE SCALE GENOMIC DNA]</scope>
</reference>
<dbReference type="SMART" id="SM00406">
    <property type="entry name" value="IGv"/>
    <property type="match status" value="4"/>
</dbReference>
<dbReference type="HOGENOM" id="CLU_005187_0_0_1"/>
<evidence type="ECO:0000313" key="6">
    <source>
        <dbReference type="Ensembl" id="ENSTRUP00000026654.3"/>
    </source>
</evidence>
<reference evidence="6" key="3">
    <citation type="submission" date="2025-09" db="UniProtKB">
        <authorList>
            <consortium name="Ensembl"/>
        </authorList>
    </citation>
    <scope>IDENTIFICATION</scope>
</reference>
<dbReference type="InterPro" id="IPR003599">
    <property type="entry name" value="Ig_sub"/>
</dbReference>
<dbReference type="Proteomes" id="UP000005226">
    <property type="component" value="Chromosome 1"/>
</dbReference>
<evidence type="ECO:0000256" key="1">
    <source>
        <dbReference type="ARBA" id="ARBA00022729"/>
    </source>
</evidence>
<keyword evidence="4" id="KW-1133">Transmembrane helix</keyword>
<keyword evidence="2" id="KW-1015">Disulfide bond</keyword>
<evidence type="ECO:0000313" key="7">
    <source>
        <dbReference type="Proteomes" id="UP000005226"/>
    </source>
</evidence>
<dbReference type="GO" id="GO:0016020">
    <property type="term" value="C:membrane"/>
    <property type="evidence" value="ECO:0007669"/>
    <property type="project" value="TreeGrafter"/>
</dbReference>
<dbReference type="PROSITE" id="PS50835">
    <property type="entry name" value="IG_LIKE"/>
    <property type="match status" value="5"/>
</dbReference>
<dbReference type="GeneTree" id="ENSGT00940000155177"/>
<dbReference type="SUPFAM" id="SSF48726">
    <property type="entry name" value="Immunoglobulin"/>
    <property type="match status" value="6"/>
</dbReference>
<dbReference type="SMART" id="SM00409">
    <property type="entry name" value="IG"/>
    <property type="match status" value="6"/>
</dbReference>